<dbReference type="Proteomes" id="UP001305702">
    <property type="component" value="Chromosome"/>
</dbReference>
<keyword evidence="8" id="KW-1185">Reference proteome</keyword>
<dbReference type="AlphaFoldDB" id="A0AA96LEF8"/>
<protein>
    <submittedName>
        <fullName evidence="7">NfeD family protein</fullName>
    </submittedName>
</protein>
<keyword evidence="4 5" id="KW-0472">Membrane</keyword>
<feature type="domain" description="NfeD-like C-terminal" evidence="6">
    <location>
        <begin position="82"/>
        <end position="138"/>
    </location>
</feature>
<dbReference type="InterPro" id="IPR002810">
    <property type="entry name" value="NfeD-like_C"/>
</dbReference>
<dbReference type="InterPro" id="IPR052165">
    <property type="entry name" value="Membrane_assoc_protease"/>
</dbReference>
<sequence>MAWVIWLVIGAALIVAEMFTLTFYLLWLGIGALVAALFAWIFPDWLLVQAVAGSVTALALTVLTKPLARRVRASRGYKDAIDDLVGKQGLVTEDIHVGKMGIVKVGSESWSATSTEPLVKGEPVIVVHRGNAVLQVEKWGRL</sequence>
<dbReference type="Gene3D" id="2.40.50.140">
    <property type="entry name" value="Nucleic acid-binding proteins"/>
    <property type="match status" value="1"/>
</dbReference>
<feature type="transmembrane region" description="Helical" evidence="5">
    <location>
        <begin position="46"/>
        <end position="68"/>
    </location>
</feature>
<evidence type="ECO:0000256" key="2">
    <source>
        <dbReference type="ARBA" id="ARBA00022692"/>
    </source>
</evidence>
<evidence type="ECO:0000259" key="6">
    <source>
        <dbReference type="Pfam" id="PF01957"/>
    </source>
</evidence>
<proteinExistence type="predicted"/>
<gene>
    <name evidence="7" type="ORF">MJA45_23625</name>
</gene>
<comment type="subcellular location">
    <subcellularLocation>
        <location evidence="1">Membrane</location>
        <topology evidence="1">Multi-pass membrane protein</topology>
    </subcellularLocation>
</comment>
<dbReference type="EMBL" id="CP130318">
    <property type="protein sequence ID" value="WNQ10576.1"/>
    <property type="molecule type" value="Genomic_DNA"/>
</dbReference>
<organism evidence="7 8">
    <name type="scientific">Paenibacillus aurantius</name>
    <dbReference type="NCBI Taxonomy" id="2918900"/>
    <lineage>
        <taxon>Bacteria</taxon>
        <taxon>Bacillati</taxon>
        <taxon>Bacillota</taxon>
        <taxon>Bacilli</taxon>
        <taxon>Bacillales</taxon>
        <taxon>Paenibacillaceae</taxon>
        <taxon>Paenibacillus</taxon>
    </lineage>
</organism>
<dbReference type="PANTHER" id="PTHR33507">
    <property type="entry name" value="INNER MEMBRANE PROTEIN YBBJ"/>
    <property type="match status" value="1"/>
</dbReference>
<keyword evidence="2 5" id="KW-0812">Transmembrane</keyword>
<dbReference type="KEGG" id="paun:MJA45_23625"/>
<dbReference type="InterPro" id="IPR012340">
    <property type="entry name" value="NA-bd_OB-fold"/>
</dbReference>
<reference evidence="7 8" key="1">
    <citation type="submission" date="2022-02" db="EMBL/GenBank/DDBJ databases">
        <title>Paenibacillus sp. MBLB1776 Whole Genome Shotgun Sequencing.</title>
        <authorList>
            <person name="Hwang C.Y."/>
            <person name="Cho E.-S."/>
            <person name="Seo M.-J."/>
        </authorList>
    </citation>
    <scope>NUCLEOTIDE SEQUENCE [LARGE SCALE GENOMIC DNA]</scope>
    <source>
        <strain evidence="7 8">MBLB1776</strain>
    </source>
</reference>
<dbReference type="PANTHER" id="PTHR33507:SF3">
    <property type="entry name" value="INNER MEMBRANE PROTEIN YBBJ"/>
    <property type="match status" value="1"/>
</dbReference>
<evidence type="ECO:0000313" key="8">
    <source>
        <dbReference type="Proteomes" id="UP001305702"/>
    </source>
</evidence>
<dbReference type="Pfam" id="PF01957">
    <property type="entry name" value="NfeD"/>
    <property type="match status" value="1"/>
</dbReference>
<name>A0AA96LEF8_9BACL</name>
<evidence type="ECO:0000256" key="5">
    <source>
        <dbReference type="SAM" id="Phobius"/>
    </source>
</evidence>
<evidence type="ECO:0000256" key="4">
    <source>
        <dbReference type="ARBA" id="ARBA00023136"/>
    </source>
</evidence>
<feature type="transmembrane region" description="Helical" evidence="5">
    <location>
        <begin position="7"/>
        <end position="40"/>
    </location>
</feature>
<dbReference type="SUPFAM" id="SSF141322">
    <property type="entry name" value="NfeD domain-like"/>
    <property type="match status" value="1"/>
</dbReference>
<evidence type="ECO:0000313" key="7">
    <source>
        <dbReference type="EMBL" id="WNQ10576.1"/>
    </source>
</evidence>
<accession>A0AA96LEF8</accession>
<dbReference type="RefSeq" id="WP_315604350.1">
    <property type="nucleotide sequence ID" value="NZ_CP130318.1"/>
</dbReference>
<dbReference type="GO" id="GO:0005886">
    <property type="term" value="C:plasma membrane"/>
    <property type="evidence" value="ECO:0007669"/>
    <property type="project" value="TreeGrafter"/>
</dbReference>
<evidence type="ECO:0000256" key="1">
    <source>
        <dbReference type="ARBA" id="ARBA00004141"/>
    </source>
</evidence>
<evidence type="ECO:0000256" key="3">
    <source>
        <dbReference type="ARBA" id="ARBA00022989"/>
    </source>
</evidence>
<keyword evidence="3 5" id="KW-1133">Transmembrane helix</keyword>